<dbReference type="EMBL" id="AVOT02046790">
    <property type="protein sequence ID" value="MBW0542082.1"/>
    <property type="molecule type" value="Genomic_DNA"/>
</dbReference>
<keyword evidence="2" id="KW-1185">Reference proteome</keyword>
<proteinExistence type="predicted"/>
<name>A0A9Q3IIM7_9BASI</name>
<protein>
    <submittedName>
        <fullName evidence="1">Uncharacterized protein</fullName>
    </submittedName>
</protein>
<dbReference type="AlphaFoldDB" id="A0A9Q3IIM7"/>
<sequence>MCSPQPVASLEKPLPKGWRYELVAETVPKDVTSVVSIENVVSGKRSRKPPNWFAGAVVGTAPCSFKEAMVSMRMNACLNAVAKKLSSLEQHQVVRRPNIAFSTSLLGQFLNDPSVERDNALKHVLWC</sequence>
<reference evidence="1" key="1">
    <citation type="submission" date="2021-03" db="EMBL/GenBank/DDBJ databases">
        <title>Draft genome sequence of rust myrtle Austropuccinia psidii MF-1, a brazilian biotype.</title>
        <authorList>
            <person name="Quecine M.C."/>
            <person name="Pachon D.M.R."/>
            <person name="Bonatelli M.L."/>
            <person name="Correr F.H."/>
            <person name="Franceschini L.M."/>
            <person name="Leite T.F."/>
            <person name="Margarido G.R.A."/>
            <person name="Almeida C.A."/>
            <person name="Ferrarezi J.A."/>
            <person name="Labate C.A."/>
        </authorList>
    </citation>
    <scope>NUCLEOTIDE SEQUENCE</scope>
    <source>
        <strain evidence="1">MF-1</strain>
    </source>
</reference>
<gene>
    <name evidence="1" type="ORF">O181_081797</name>
</gene>
<comment type="caution">
    <text evidence="1">The sequence shown here is derived from an EMBL/GenBank/DDBJ whole genome shotgun (WGS) entry which is preliminary data.</text>
</comment>
<organism evidence="1 2">
    <name type="scientific">Austropuccinia psidii MF-1</name>
    <dbReference type="NCBI Taxonomy" id="1389203"/>
    <lineage>
        <taxon>Eukaryota</taxon>
        <taxon>Fungi</taxon>
        <taxon>Dikarya</taxon>
        <taxon>Basidiomycota</taxon>
        <taxon>Pucciniomycotina</taxon>
        <taxon>Pucciniomycetes</taxon>
        <taxon>Pucciniales</taxon>
        <taxon>Sphaerophragmiaceae</taxon>
        <taxon>Austropuccinia</taxon>
    </lineage>
</organism>
<dbReference type="Proteomes" id="UP000765509">
    <property type="component" value="Unassembled WGS sequence"/>
</dbReference>
<evidence type="ECO:0000313" key="2">
    <source>
        <dbReference type="Proteomes" id="UP000765509"/>
    </source>
</evidence>
<accession>A0A9Q3IIM7</accession>
<evidence type="ECO:0000313" key="1">
    <source>
        <dbReference type="EMBL" id="MBW0542082.1"/>
    </source>
</evidence>